<accession>U4LGB0</accession>
<evidence type="ECO:0000313" key="2">
    <source>
        <dbReference type="Proteomes" id="UP000018144"/>
    </source>
</evidence>
<name>U4LGB0_PYROM</name>
<reference evidence="1 2" key="1">
    <citation type="journal article" date="2013" name="PLoS Genet.">
        <title>The genome and development-dependent transcriptomes of Pyronema confluens: a window into fungal evolution.</title>
        <authorList>
            <person name="Traeger S."/>
            <person name="Altegoer F."/>
            <person name="Freitag M."/>
            <person name="Gabaldon T."/>
            <person name="Kempken F."/>
            <person name="Kumar A."/>
            <person name="Marcet-Houben M."/>
            <person name="Poggeler S."/>
            <person name="Stajich J.E."/>
            <person name="Nowrousian M."/>
        </authorList>
    </citation>
    <scope>NUCLEOTIDE SEQUENCE [LARGE SCALE GENOMIC DNA]</scope>
    <source>
        <strain evidence="2">CBS 100304</strain>
        <tissue evidence="1">Vegetative mycelium</tissue>
    </source>
</reference>
<dbReference type="Proteomes" id="UP000018144">
    <property type="component" value="Unassembled WGS sequence"/>
</dbReference>
<gene>
    <name evidence="1" type="ORF">PCON_09539</name>
</gene>
<evidence type="ECO:0000313" key="1">
    <source>
        <dbReference type="EMBL" id="CCX30938.1"/>
    </source>
</evidence>
<dbReference type="EMBL" id="HF935497">
    <property type="protein sequence ID" value="CCX30938.1"/>
    <property type="molecule type" value="Genomic_DNA"/>
</dbReference>
<sequence>MVLLESVCVDPVAPILQQNSIRANYPSESFAS</sequence>
<organism evidence="1 2">
    <name type="scientific">Pyronema omphalodes (strain CBS 100304)</name>
    <name type="common">Pyronema confluens</name>
    <dbReference type="NCBI Taxonomy" id="1076935"/>
    <lineage>
        <taxon>Eukaryota</taxon>
        <taxon>Fungi</taxon>
        <taxon>Dikarya</taxon>
        <taxon>Ascomycota</taxon>
        <taxon>Pezizomycotina</taxon>
        <taxon>Pezizomycetes</taxon>
        <taxon>Pezizales</taxon>
        <taxon>Pyronemataceae</taxon>
        <taxon>Pyronema</taxon>
    </lineage>
</organism>
<keyword evidence="2" id="KW-1185">Reference proteome</keyword>
<dbReference type="AlphaFoldDB" id="U4LGB0"/>
<proteinExistence type="predicted"/>
<protein>
    <submittedName>
        <fullName evidence="1">Uncharacterized protein</fullName>
    </submittedName>
</protein>